<gene>
    <name evidence="2" type="ORF">LIPSTDRAFT_101623</name>
</gene>
<dbReference type="EMBL" id="KV454289">
    <property type="protein sequence ID" value="ODQ76337.1"/>
    <property type="molecule type" value="Genomic_DNA"/>
</dbReference>
<dbReference type="Proteomes" id="UP000094385">
    <property type="component" value="Unassembled WGS sequence"/>
</dbReference>
<evidence type="ECO:0000313" key="3">
    <source>
        <dbReference type="Proteomes" id="UP000094385"/>
    </source>
</evidence>
<evidence type="ECO:0000313" key="2">
    <source>
        <dbReference type="EMBL" id="ODQ76337.1"/>
    </source>
</evidence>
<evidence type="ECO:0000256" key="1">
    <source>
        <dbReference type="SAM" id="Phobius"/>
    </source>
</evidence>
<protein>
    <submittedName>
        <fullName evidence="2">Uncharacterized protein</fullName>
    </submittedName>
</protein>
<proteinExistence type="predicted"/>
<name>A0A1E3QH62_LIPST</name>
<dbReference type="AlphaFoldDB" id="A0A1E3QH62"/>
<keyword evidence="1" id="KW-0812">Transmembrane</keyword>
<keyword evidence="1" id="KW-1133">Transmembrane helix</keyword>
<feature type="transmembrane region" description="Helical" evidence="1">
    <location>
        <begin position="21"/>
        <end position="40"/>
    </location>
</feature>
<reference evidence="2 3" key="1">
    <citation type="journal article" date="2016" name="Proc. Natl. Acad. Sci. U.S.A.">
        <title>Comparative genomics of biotechnologically important yeasts.</title>
        <authorList>
            <person name="Riley R."/>
            <person name="Haridas S."/>
            <person name="Wolfe K.H."/>
            <person name="Lopes M.R."/>
            <person name="Hittinger C.T."/>
            <person name="Goeker M."/>
            <person name="Salamov A.A."/>
            <person name="Wisecaver J.H."/>
            <person name="Long T.M."/>
            <person name="Calvey C.H."/>
            <person name="Aerts A.L."/>
            <person name="Barry K.W."/>
            <person name="Choi C."/>
            <person name="Clum A."/>
            <person name="Coughlan A.Y."/>
            <person name="Deshpande S."/>
            <person name="Douglass A.P."/>
            <person name="Hanson S.J."/>
            <person name="Klenk H.-P."/>
            <person name="LaButti K.M."/>
            <person name="Lapidus A."/>
            <person name="Lindquist E.A."/>
            <person name="Lipzen A.M."/>
            <person name="Meier-Kolthoff J.P."/>
            <person name="Ohm R.A."/>
            <person name="Otillar R.P."/>
            <person name="Pangilinan J.L."/>
            <person name="Peng Y."/>
            <person name="Rokas A."/>
            <person name="Rosa C.A."/>
            <person name="Scheuner C."/>
            <person name="Sibirny A.A."/>
            <person name="Slot J.C."/>
            <person name="Stielow J.B."/>
            <person name="Sun H."/>
            <person name="Kurtzman C.P."/>
            <person name="Blackwell M."/>
            <person name="Grigoriev I.V."/>
            <person name="Jeffries T.W."/>
        </authorList>
    </citation>
    <scope>NUCLEOTIDE SEQUENCE [LARGE SCALE GENOMIC DNA]</scope>
    <source>
        <strain evidence="2 3">NRRL Y-11557</strain>
    </source>
</reference>
<organism evidence="2 3">
    <name type="scientific">Lipomyces starkeyi NRRL Y-11557</name>
    <dbReference type="NCBI Taxonomy" id="675824"/>
    <lineage>
        <taxon>Eukaryota</taxon>
        <taxon>Fungi</taxon>
        <taxon>Dikarya</taxon>
        <taxon>Ascomycota</taxon>
        <taxon>Saccharomycotina</taxon>
        <taxon>Lipomycetes</taxon>
        <taxon>Lipomycetales</taxon>
        <taxon>Lipomycetaceae</taxon>
        <taxon>Lipomyces</taxon>
    </lineage>
</organism>
<keyword evidence="1" id="KW-0472">Membrane</keyword>
<sequence length="55" mass="6105">MYDIKYHAGARLILTYDDMKAYPCSIWLIGLVIAMLKPMICSLGSELVASVLLAE</sequence>
<keyword evidence="3" id="KW-1185">Reference proteome</keyword>
<accession>A0A1E3QH62</accession>